<dbReference type="Pfam" id="PF03704">
    <property type="entry name" value="BTAD"/>
    <property type="match status" value="1"/>
</dbReference>
<evidence type="ECO:0000259" key="2">
    <source>
        <dbReference type="SMART" id="SM01043"/>
    </source>
</evidence>
<protein>
    <recommendedName>
        <fullName evidence="2">Bacterial transcriptional activator domain-containing protein</fullName>
    </recommendedName>
</protein>
<dbReference type="InterPro" id="IPR011990">
    <property type="entry name" value="TPR-like_helical_dom_sf"/>
</dbReference>
<sequence length="648" mass="70158">MAMVEIRLLGGFALNVAGLSVDLAGQKDRALLAFLAAEPDKPHQREWLAGLLWGESAEARARDSLKHALGRLRHALGSGAEMLEAGREAVCAGSAAYWLDIAEFETLSASDEEAALDRALGLWGGDLLEGLTVDEPGFEDWRAGLAARLRQSLDDASARYLTLVAESHDPEKAVAAARRALRLDPQSERACRLLMRGLEAAGDRAQAMTAYHDFAKRLMAALDVAPDAETTRLFQEIHARGAGLPFVNDPAEGSTRPTVAVLPFRTLLGGETWFAEGIAEEIITALSRVRGIDLIARSSSFTLGADRAPAEARQALGARYLVQGSTQRDDRAVRINVKLTDASAGTVLWSETFNETMTDIFALQDRIAARVAGTLLPRLEAAEVARSSRKPTTSLDAYDHYLRGLPEMHRWSKESCDRAIHHFSTATELDPGFAAAHVMKVRCYSQRKASGWMIDVAAETADALRLARLAANIAPDDALVLAVAGLGLGYVAGQPEQGVRLTERALALNPNLAWGWVFSGWMHVWLGLSETAIEHFARAMRLSPHDPQFMMMQAGTACALFTAGRTVEAVDWAEAAVVGNPQVLIAWCALAASRAGSGDIEGARSAMAEITRRDPSLRSSNLLTFFPIRGETNIRKWRKALERAGLPA</sequence>
<dbReference type="EMBL" id="JAOWKY010000001">
    <property type="protein sequence ID" value="MCV2868704.1"/>
    <property type="molecule type" value="Genomic_DNA"/>
</dbReference>
<dbReference type="Gene3D" id="1.25.40.10">
    <property type="entry name" value="Tetratricopeptide repeat domain"/>
    <property type="match status" value="3"/>
</dbReference>
<dbReference type="InterPro" id="IPR051677">
    <property type="entry name" value="AfsR-DnrI-RedD_regulator"/>
</dbReference>
<evidence type="ECO:0000313" key="3">
    <source>
        <dbReference type="EMBL" id="MCV2868704.1"/>
    </source>
</evidence>
<comment type="caution">
    <text evidence="3">The sequence shown here is derived from an EMBL/GenBank/DDBJ whole genome shotgun (WGS) entry which is preliminary data.</text>
</comment>
<evidence type="ECO:0000313" key="4">
    <source>
        <dbReference type="Proteomes" id="UP001652542"/>
    </source>
</evidence>
<dbReference type="Gene3D" id="3.40.50.10070">
    <property type="entry name" value="TolB, N-terminal domain"/>
    <property type="match status" value="1"/>
</dbReference>
<dbReference type="PANTHER" id="PTHR35807">
    <property type="entry name" value="TRANSCRIPTIONAL REGULATOR REDD-RELATED"/>
    <property type="match status" value="1"/>
</dbReference>
<dbReference type="RefSeq" id="WP_263734300.1">
    <property type="nucleotide sequence ID" value="NZ_JAOWKY010000001.1"/>
</dbReference>
<dbReference type="InterPro" id="IPR016032">
    <property type="entry name" value="Sig_transdc_resp-reg_C-effctor"/>
</dbReference>
<feature type="repeat" description="TPR" evidence="1">
    <location>
        <begin position="513"/>
        <end position="546"/>
    </location>
</feature>
<dbReference type="PROSITE" id="PS50005">
    <property type="entry name" value="TPR"/>
    <property type="match status" value="1"/>
</dbReference>
<evidence type="ECO:0000256" key="1">
    <source>
        <dbReference type="PROSITE-ProRule" id="PRU00339"/>
    </source>
</evidence>
<dbReference type="InterPro" id="IPR036388">
    <property type="entry name" value="WH-like_DNA-bd_sf"/>
</dbReference>
<dbReference type="SMART" id="SM01043">
    <property type="entry name" value="BTAD"/>
    <property type="match status" value="1"/>
</dbReference>
<dbReference type="SUPFAM" id="SSF46894">
    <property type="entry name" value="C-terminal effector domain of the bipartite response regulators"/>
    <property type="match status" value="1"/>
</dbReference>
<proteinExistence type="predicted"/>
<keyword evidence="1" id="KW-0802">TPR repeat</keyword>
<organism evidence="3 4">
    <name type="scientific">Albidovulum marisflavi</name>
    <dbReference type="NCBI Taxonomy" id="2984159"/>
    <lineage>
        <taxon>Bacteria</taxon>
        <taxon>Pseudomonadati</taxon>
        <taxon>Pseudomonadota</taxon>
        <taxon>Alphaproteobacteria</taxon>
        <taxon>Rhodobacterales</taxon>
        <taxon>Paracoccaceae</taxon>
        <taxon>Albidovulum</taxon>
    </lineage>
</organism>
<reference evidence="3 4" key="1">
    <citation type="submission" date="2022-10" db="EMBL/GenBank/DDBJ databases">
        <title>Defluviimonas sp. nov., isolated from ocean surface water.</title>
        <authorList>
            <person name="He W."/>
            <person name="Wang L."/>
            <person name="Zhang D.-F."/>
        </authorList>
    </citation>
    <scope>NUCLEOTIDE SEQUENCE [LARGE SCALE GENOMIC DNA]</scope>
    <source>
        <strain evidence="3 4">WL0002</strain>
    </source>
</reference>
<dbReference type="SUPFAM" id="SSF48452">
    <property type="entry name" value="TPR-like"/>
    <property type="match status" value="2"/>
</dbReference>
<dbReference type="InterPro" id="IPR005158">
    <property type="entry name" value="BTAD"/>
</dbReference>
<dbReference type="InterPro" id="IPR019734">
    <property type="entry name" value="TPR_rpt"/>
</dbReference>
<dbReference type="Proteomes" id="UP001652542">
    <property type="component" value="Unassembled WGS sequence"/>
</dbReference>
<feature type="domain" description="Bacterial transcriptional activator" evidence="2">
    <location>
        <begin position="99"/>
        <end position="238"/>
    </location>
</feature>
<keyword evidence="4" id="KW-1185">Reference proteome</keyword>
<gene>
    <name evidence="3" type="ORF">OEW28_08690</name>
</gene>
<name>A0ABT2ZC77_9RHOB</name>
<dbReference type="Gene3D" id="1.10.10.10">
    <property type="entry name" value="Winged helix-like DNA-binding domain superfamily/Winged helix DNA-binding domain"/>
    <property type="match status" value="1"/>
</dbReference>
<accession>A0ABT2ZC77</accession>